<reference evidence="2 3" key="1">
    <citation type="submission" date="2018-08" db="EMBL/GenBank/DDBJ databases">
        <title>Actinomadura jelena sp. nov., a novel Actinomycete isolated from soil in Chad.</title>
        <authorList>
            <person name="Shi L."/>
        </authorList>
    </citation>
    <scope>NUCLEOTIDE SEQUENCE [LARGE SCALE GENOMIC DNA]</scope>
    <source>
        <strain evidence="2 3">NEAU-G17</strain>
    </source>
</reference>
<comment type="caution">
    <text evidence="2">The sequence shown here is derived from an EMBL/GenBank/DDBJ whole genome shotgun (WGS) entry which is preliminary data.</text>
</comment>
<evidence type="ECO:0000256" key="1">
    <source>
        <dbReference type="SAM" id="SignalP"/>
    </source>
</evidence>
<feature type="chain" id="PRO_5016804816" description="Ig-like domain-containing protein" evidence="1">
    <location>
        <begin position="29"/>
        <end position="130"/>
    </location>
</feature>
<dbReference type="Proteomes" id="UP000261811">
    <property type="component" value="Unassembled WGS sequence"/>
</dbReference>
<sequence length="130" mass="13670">MRLLSTAVVGAAIVGAGLLAPVSGEATAASRDVIFSPSVAQPGQHVRIDVLKCPVGRKRHWVGSKVFTKNATVYGKGKDGQAKVLVKRTVKSGSYKVTVHCGSRVLTAKLRVSNKPWPSVIPSTLTPGVR</sequence>
<feature type="signal peptide" evidence="1">
    <location>
        <begin position="1"/>
        <end position="28"/>
    </location>
</feature>
<evidence type="ECO:0000313" key="3">
    <source>
        <dbReference type="Proteomes" id="UP000261811"/>
    </source>
</evidence>
<keyword evidence="3" id="KW-1185">Reference proteome</keyword>
<dbReference type="EMBL" id="QURH01000186">
    <property type="protein sequence ID" value="RFU41795.1"/>
    <property type="molecule type" value="Genomic_DNA"/>
</dbReference>
<protein>
    <recommendedName>
        <fullName evidence="4">Ig-like domain-containing protein</fullName>
    </recommendedName>
</protein>
<dbReference type="OrthoDB" id="3477833at2"/>
<gene>
    <name evidence="2" type="ORF">DZF91_09955</name>
</gene>
<organism evidence="2 3">
    <name type="scientific">Actinomadura logoneensis</name>
    <dbReference type="NCBI Taxonomy" id="2293572"/>
    <lineage>
        <taxon>Bacteria</taxon>
        <taxon>Bacillati</taxon>
        <taxon>Actinomycetota</taxon>
        <taxon>Actinomycetes</taxon>
        <taxon>Streptosporangiales</taxon>
        <taxon>Thermomonosporaceae</taxon>
        <taxon>Actinomadura</taxon>
    </lineage>
</organism>
<dbReference type="RefSeq" id="WP_117357187.1">
    <property type="nucleotide sequence ID" value="NZ_QURH01000186.1"/>
</dbReference>
<name>A0A372JP34_9ACTN</name>
<evidence type="ECO:0008006" key="4">
    <source>
        <dbReference type="Google" id="ProtNLM"/>
    </source>
</evidence>
<keyword evidence="1" id="KW-0732">Signal</keyword>
<proteinExistence type="predicted"/>
<dbReference type="AlphaFoldDB" id="A0A372JP34"/>
<evidence type="ECO:0000313" key="2">
    <source>
        <dbReference type="EMBL" id="RFU41795.1"/>
    </source>
</evidence>
<accession>A0A372JP34</accession>